<dbReference type="Proteomes" id="UP001157974">
    <property type="component" value="Unassembled WGS sequence"/>
</dbReference>
<feature type="region of interest" description="Disordered" evidence="3">
    <location>
        <begin position="302"/>
        <end position="379"/>
    </location>
</feature>
<dbReference type="InterPro" id="IPR000504">
    <property type="entry name" value="RRM_dom"/>
</dbReference>
<proteinExistence type="predicted"/>
<evidence type="ECO:0000256" key="1">
    <source>
        <dbReference type="ARBA" id="ARBA00022884"/>
    </source>
</evidence>
<comment type="caution">
    <text evidence="5">The sequence shown here is derived from an EMBL/GenBank/DDBJ whole genome shotgun (WGS) entry which is preliminary data.</text>
</comment>
<dbReference type="SMART" id="SM00360">
    <property type="entry name" value="RRM"/>
    <property type="match status" value="3"/>
</dbReference>
<dbReference type="PROSITE" id="PS50102">
    <property type="entry name" value="RRM"/>
    <property type="match status" value="3"/>
</dbReference>
<evidence type="ECO:0000313" key="6">
    <source>
        <dbReference type="Proteomes" id="UP001157974"/>
    </source>
</evidence>
<dbReference type="PANTHER" id="PTHR47640">
    <property type="entry name" value="TRNA SELENOCYSTEINE 1-ASSOCIATED PROTEIN 1-RELATED-RELATED"/>
    <property type="match status" value="1"/>
</dbReference>
<evidence type="ECO:0000256" key="2">
    <source>
        <dbReference type="PROSITE-ProRule" id="PRU00176"/>
    </source>
</evidence>
<evidence type="ECO:0000259" key="4">
    <source>
        <dbReference type="PROSITE" id="PS50102"/>
    </source>
</evidence>
<protein>
    <recommendedName>
        <fullName evidence="4">RRM domain-containing protein</fullName>
    </recommendedName>
</protein>
<dbReference type="Pfam" id="PF00076">
    <property type="entry name" value="RRM_1"/>
    <property type="match status" value="3"/>
</dbReference>
<name>A0AAV8US08_9RHOD</name>
<organism evidence="5 6">
    <name type="scientific">Rhodosorus marinus</name>
    <dbReference type="NCBI Taxonomy" id="101924"/>
    <lineage>
        <taxon>Eukaryota</taxon>
        <taxon>Rhodophyta</taxon>
        <taxon>Stylonematophyceae</taxon>
        <taxon>Stylonematales</taxon>
        <taxon>Stylonemataceae</taxon>
        <taxon>Rhodosorus</taxon>
    </lineage>
</organism>
<dbReference type="InterPro" id="IPR035979">
    <property type="entry name" value="RBD_domain_sf"/>
</dbReference>
<accession>A0AAV8US08</accession>
<reference evidence="5 6" key="1">
    <citation type="journal article" date="2023" name="Nat. Commun.">
        <title>Origin of minicircular mitochondrial genomes in red algae.</title>
        <authorList>
            <person name="Lee Y."/>
            <person name="Cho C.H."/>
            <person name="Lee Y.M."/>
            <person name="Park S.I."/>
            <person name="Yang J.H."/>
            <person name="West J.A."/>
            <person name="Bhattacharya D."/>
            <person name="Yoon H.S."/>
        </authorList>
    </citation>
    <scope>NUCLEOTIDE SEQUENCE [LARGE SCALE GENOMIC DNA]</scope>
    <source>
        <strain evidence="5 6">CCMP1338</strain>
        <tissue evidence="5">Whole cell</tissue>
    </source>
</reference>
<dbReference type="CDD" id="cd00590">
    <property type="entry name" value="RRM_SF"/>
    <property type="match status" value="1"/>
</dbReference>
<dbReference type="InterPro" id="IPR050825">
    <property type="entry name" value="RBM42_RBP45_47-like"/>
</dbReference>
<gene>
    <name evidence="5" type="ORF">NDN08_000785</name>
</gene>
<evidence type="ECO:0000256" key="3">
    <source>
        <dbReference type="SAM" id="MobiDB-lite"/>
    </source>
</evidence>
<feature type="domain" description="RRM" evidence="4">
    <location>
        <begin position="106"/>
        <end position="184"/>
    </location>
</feature>
<dbReference type="Gene3D" id="3.30.70.330">
    <property type="match status" value="3"/>
</dbReference>
<keyword evidence="1 2" id="KW-0694">RNA-binding</keyword>
<keyword evidence="6" id="KW-1185">Reference proteome</keyword>
<evidence type="ECO:0000313" key="5">
    <source>
        <dbReference type="EMBL" id="KAJ8904261.1"/>
    </source>
</evidence>
<feature type="domain" description="RRM" evidence="4">
    <location>
        <begin position="225"/>
        <end position="304"/>
    </location>
</feature>
<dbReference type="AlphaFoldDB" id="A0AAV8US08"/>
<sequence length="379" mass="41736">MAYDPYGCSLYVGNLDARVCTELLEEIFNLAGEVKLCKVVGDKNTGHSLGFGFVDFANRQTASSALEKFNGRIVYGQEIRVDWAHTGTGAAGKFINPNQEDISGHYCLFIGNLSSDVEDQMLFDAFAAFGSCSSAKVSRDPETQRVSGYGFVSFRERKDAESAIEGLNGQTVGQRQIRVDWARTKTNAATRAAAMGLPEPPRGEDGKREPLDYEAILRQADPQNITVYISGLPSNCEEQSLMEIMREFGTVEDLRIPESSRNSAMDKAYAFVKYRTHEEAAGAIHACQSKEFNGKPMSVTWGRESMRSRGPRHHHNNYHQNPSPYGMQPFPGQPGPGFGPPQGGNPYGQNYGYQGGYKQNAPPNPVRGSPHFAPRQAPY</sequence>
<dbReference type="GO" id="GO:0003729">
    <property type="term" value="F:mRNA binding"/>
    <property type="evidence" value="ECO:0007669"/>
    <property type="project" value="InterPro"/>
</dbReference>
<dbReference type="InterPro" id="IPR012677">
    <property type="entry name" value="Nucleotide-bd_a/b_plait_sf"/>
</dbReference>
<dbReference type="PANTHER" id="PTHR47640:SF5">
    <property type="entry name" value="RRM DOMAIN-CONTAINING PROTEIN"/>
    <property type="match status" value="1"/>
</dbReference>
<dbReference type="SUPFAM" id="SSF54928">
    <property type="entry name" value="RNA-binding domain, RBD"/>
    <property type="match status" value="3"/>
</dbReference>
<feature type="domain" description="RRM" evidence="4">
    <location>
        <begin position="8"/>
        <end position="86"/>
    </location>
</feature>
<dbReference type="EMBL" id="JAMWBK010000006">
    <property type="protein sequence ID" value="KAJ8904261.1"/>
    <property type="molecule type" value="Genomic_DNA"/>
</dbReference>